<dbReference type="EMBL" id="JAWHQM010000004">
    <property type="protein sequence ID" value="KAK5626869.1"/>
    <property type="molecule type" value="Genomic_DNA"/>
</dbReference>
<gene>
    <name evidence="1" type="ORF">RRF57_002584</name>
</gene>
<accession>A0AAN7UT36</accession>
<evidence type="ECO:0000313" key="1">
    <source>
        <dbReference type="EMBL" id="KAK5626869.1"/>
    </source>
</evidence>
<organism evidence="1 2">
    <name type="scientific">Xylaria bambusicola</name>
    <dbReference type="NCBI Taxonomy" id="326684"/>
    <lineage>
        <taxon>Eukaryota</taxon>
        <taxon>Fungi</taxon>
        <taxon>Dikarya</taxon>
        <taxon>Ascomycota</taxon>
        <taxon>Pezizomycotina</taxon>
        <taxon>Sordariomycetes</taxon>
        <taxon>Xylariomycetidae</taxon>
        <taxon>Xylariales</taxon>
        <taxon>Xylariaceae</taxon>
        <taxon>Xylaria</taxon>
    </lineage>
</organism>
<name>A0AAN7UT36_9PEZI</name>
<keyword evidence="2" id="KW-1185">Reference proteome</keyword>
<comment type="caution">
    <text evidence="1">The sequence shown here is derived from an EMBL/GenBank/DDBJ whole genome shotgun (WGS) entry which is preliminary data.</text>
</comment>
<evidence type="ECO:0000313" key="2">
    <source>
        <dbReference type="Proteomes" id="UP001305414"/>
    </source>
</evidence>
<proteinExistence type="predicted"/>
<protein>
    <submittedName>
        <fullName evidence="1">Uncharacterized protein</fullName>
    </submittedName>
</protein>
<sequence length="160" mass="18551">MFRNIWEALTEETLDWNQDEKNNGQGNRMSTFGSKTWCLTQPPGDILLEAQRKVHRKYEPVPRGRTIYWPKEYPEGPPPAALNPARDIVYRAGFYYPLNCNYKEYVGRPVSDGTCLPNPDRELGRMKWPTDLNLPQPMTFPRPTTKFSYPNPSLPCINSE</sequence>
<dbReference type="Proteomes" id="UP001305414">
    <property type="component" value="Unassembled WGS sequence"/>
</dbReference>
<dbReference type="AlphaFoldDB" id="A0AAN7UT36"/>
<reference evidence="1 2" key="1">
    <citation type="submission" date="2023-10" db="EMBL/GenBank/DDBJ databases">
        <title>Draft genome sequence of Xylaria bambusicola isolate GMP-LS, the root and basal stem rot pathogen of sugarcane in Indonesia.</title>
        <authorList>
            <person name="Selvaraj P."/>
            <person name="Muralishankar V."/>
            <person name="Muruganantham S."/>
            <person name="Sp S."/>
            <person name="Haryani S."/>
            <person name="Lau K.J.X."/>
            <person name="Naqvi N.I."/>
        </authorList>
    </citation>
    <scope>NUCLEOTIDE SEQUENCE [LARGE SCALE GENOMIC DNA]</scope>
    <source>
        <strain evidence="1">GMP-LS</strain>
    </source>
</reference>